<keyword evidence="2" id="KW-0813">Transport</keyword>
<dbReference type="PANTHER" id="PTHR33281:SF19">
    <property type="entry name" value="VOLTAGE-DEPENDENT ANION CHANNEL-FORMING PROTEIN YNEE"/>
    <property type="match status" value="1"/>
</dbReference>
<feature type="transmembrane region" description="Helical" evidence="9">
    <location>
        <begin position="445"/>
        <end position="463"/>
    </location>
</feature>
<reference evidence="10 11" key="2">
    <citation type="journal article" date="2008" name="Nature">
        <title>The Phaeodactylum genome reveals the evolutionary history of diatom genomes.</title>
        <authorList>
            <person name="Bowler C."/>
            <person name="Allen A.E."/>
            <person name="Badger J.H."/>
            <person name="Grimwood J."/>
            <person name="Jabbari K."/>
            <person name="Kuo A."/>
            <person name="Maheswari U."/>
            <person name="Martens C."/>
            <person name="Maumus F."/>
            <person name="Otillar R.P."/>
            <person name="Rayko E."/>
            <person name="Salamov A."/>
            <person name="Vandepoele K."/>
            <person name="Beszteri B."/>
            <person name="Gruber A."/>
            <person name="Heijde M."/>
            <person name="Katinka M."/>
            <person name="Mock T."/>
            <person name="Valentin K."/>
            <person name="Verret F."/>
            <person name="Berges J.A."/>
            <person name="Brownlee C."/>
            <person name="Cadoret J.P."/>
            <person name="Chiovitti A."/>
            <person name="Choi C.J."/>
            <person name="Coesel S."/>
            <person name="De Martino A."/>
            <person name="Detter J.C."/>
            <person name="Durkin C."/>
            <person name="Falciatore A."/>
            <person name="Fournet J."/>
            <person name="Haruta M."/>
            <person name="Huysman M.J."/>
            <person name="Jenkins B.D."/>
            <person name="Jiroutova K."/>
            <person name="Jorgensen R.E."/>
            <person name="Joubert Y."/>
            <person name="Kaplan A."/>
            <person name="Kroger N."/>
            <person name="Kroth P.G."/>
            <person name="La Roche J."/>
            <person name="Lindquist E."/>
            <person name="Lommer M."/>
            <person name="Martin-Jezequel V."/>
            <person name="Lopez P.J."/>
            <person name="Lucas S."/>
            <person name="Mangogna M."/>
            <person name="McGinnis K."/>
            <person name="Medlin L.K."/>
            <person name="Montsant A."/>
            <person name="Oudot-Le Secq M.P."/>
            <person name="Napoli C."/>
            <person name="Obornik M."/>
            <person name="Parker M.S."/>
            <person name="Petit J.L."/>
            <person name="Porcel B.M."/>
            <person name="Poulsen N."/>
            <person name="Robison M."/>
            <person name="Rychlewski L."/>
            <person name="Rynearson T.A."/>
            <person name="Schmutz J."/>
            <person name="Shapiro H."/>
            <person name="Siaut M."/>
            <person name="Stanley M."/>
            <person name="Sussman M.R."/>
            <person name="Taylor A.R."/>
            <person name="Vardi A."/>
            <person name="von Dassow P."/>
            <person name="Vyverman W."/>
            <person name="Willis A."/>
            <person name="Wyrwicz L.S."/>
            <person name="Rokhsar D.S."/>
            <person name="Weissenbach J."/>
            <person name="Armbrust E.V."/>
            <person name="Green B.R."/>
            <person name="Van de Peer Y."/>
            <person name="Grigoriev I.V."/>
        </authorList>
    </citation>
    <scope>NUCLEOTIDE SEQUENCE [LARGE SCALE GENOMIC DNA]</scope>
    <source>
        <strain evidence="10 11">CCMP1335</strain>
    </source>
</reference>
<organism evidence="10 11">
    <name type="scientific">Thalassiosira pseudonana</name>
    <name type="common">Marine diatom</name>
    <name type="synonym">Cyclotella nana</name>
    <dbReference type="NCBI Taxonomy" id="35128"/>
    <lineage>
        <taxon>Eukaryota</taxon>
        <taxon>Sar</taxon>
        <taxon>Stramenopiles</taxon>
        <taxon>Ochrophyta</taxon>
        <taxon>Bacillariophyta</taxon>
        <taxon>Coscinodiscophyceae</taxon>
        <taxon>Thalassiosirophycidae</taxon>
        <taxon>Thalassiosirales</taxon>
        <taxon>Thalassiosiraceae</taxon>
        <taxon>Thalassiosira</taxon>
    </lineage>
</organism>
<accession>B8CGR9</accession>
<feature type="region of interest" description="Disordered" evidence="8">
    <location>
        <begin position="1"/>
        <end position="31"/>
    </location>
</feature>
<evidence type="ECO:0000256" key="3">
    <source>
        <dbReference type="ARBA" id="ARBA00022475"/>
    </source>
</evidence>
<dbReference type="InterPro" id="IPR044669">
    <property type="entry name" value="YneE/VCCN1/2-like"/>
</dbReference>
<sequence length="706" mass="78689">MVSSPFRRTTKSSNNNVKNMPGAIHFSDGPEPKQSCVWIGGDAVIGEGTVVEAFRNLFSSPASRKQKTRSGEKTAALRELVSSSANQKRLTNRQTKSKSPIRIVGDGKRLRVIGEDSKALRSILKSLSPEKDTDGDVFFSPFHGSPTIEAPSKIPSSKDSSSDNARPRSVQIGGETIIDDDGANNTKRPPMFPSAINNDGKTNHRSSITSIRIPKRSTTFSSLGSDLYSDNFVGEKDLEAANSPLHQEEANLPRRDSVDLISSPLFGVASTGAEVDHSCSCLAWDGNNNTSKYTQLERQIITAPNGTSDRVGRKRKSIEAGTPSALRTPLSQRSSRKISIAEGSILHNHQLHSADGVKRRRLSKRARTRLTMREVNSHIQPGRSYSTLESMCHFEKRKTITIPKVIDFFRRVEVKLILVNVSVSVVLTTFALYTCPTAWQTGLQGMGVGVSILGAFLSFALVFRTQTCYNRWWEARTQWGRMTSAVINVAGQARNWFGDEDLVDKFLTHCIVFPYSCKAVLRGNQLSDANEEGPRFLHSGMLTDADLGVIIRHGRPPFVCLEIMRHTMYEAFNQHNDSEVPTEMLNGILLSMEQSLWELNLNFGSCLKINSTRMPASYTVFMRSFVIFFFVLASLAWAPTIKWLTPILTGFMVFLINTVIVIGDQMMHPFDLQWAGLALQKFCVVMEHEIMNVSRRHADIMCLFHY</sequence>
<dbReference type="GO" id="GO:0005247">
    <property type="term" value="F:voltage-gated chloride channel activity"/>
    <property type="evidence" value="ECO:0000318"/>
    <property type="project" value="GO_Central"/>
</dbReference>
<comment type="subcellular location">
    <subcellularLocation>
        <location evidence="1">Cell membrane</location>
        <topology evidence="1">Multi-pass membrane protein</topology>
    </subcellularLocation>
</comment>
<evidence type="ECO:0000256" key="4">
    <source>
        <dbReference type="ARBA" id="ARBA00022692"/>
    </source>
</evidence>
<dbReference type="Proteomes" id="UP000001449">
    <property type="component" value="Chromosome 24"/>
</dbReference>
<dbReference type="EMBL" id="CM000655">
    <property type="protein sequence ID" value="EED87417.1"/>
    <property type="molecule type" value="Genomic_DNA"/>
</dbReference>
<dbReference type="GeneID" id="7452032"/>
<feature type="transmembrane region" description="Helical" evidence="9">
    <location>
        <begin position="416"/>
        <end position="439"/>
    </location>
</feature>
<name>B8CGR9_THAPS</name>
<dbReference type="AlphaFoldDB" id="B8CGR9"/>
<evidence type="ECO:0000256" key="7">
    <source>
        <dbReference type="ARBA" id="ARBA00023136"/>
    </source>
</evidence>
<proteinExistence type="predicted"/>
<feature type="region of interest" description="Disordered" evidence="8">
    <location>
        <begin position="135"/>
        <end position="206"/>
    </location>
</feature>
<dbReference type="GO" id="GO:0042651">
    <property type="term" value="C:thylakoid membrane"/>
    <property type="evidence" value="ECO:0000318"/>
    <property type="project" value="GO_Central"/>
</dbReference>
<feature type="compositionally biased region" description="Polar residues" evidence="8">
    <location>
        <begin position="195"/>
        <end position="206"/>
    </location>
</feature>
<evidence type="ECO:0000256" key="9">
    <source>
        <dbReference type="SAM" id="Phobius"/>
    </source>
</evidence>
<reference evidence="10 11" key="1">
    <citation type="journal article" date="2004" name="Science">
        <title>The genome of the diatom Thalassiosira pseudonana: ecology, evolution, and metabolism.</title>
        <authorList>
            <person name="Armbrust E.V."/>
            <person name="Berges J.A."/>
            <person name="Bowler C."/>
            <person name="Green B.R."/>
            <person name="Martinez D."/>
            <person name="Putnam N.H."/>
            <person name="Zhou S."/>
            <person name="Allen A.E."/>
            <person name="Apt K.E."/>
            <person name="Bechner M."/>
            <person name="Brzezinski M.A."/>
            <person name="Chaal B.K."/>
            <person name="Chiovitti A."/>
            <person name="Davis A.K."/>
            <person name="Demarest M.S."/>
            <person name="Detter J.C."/>
            <person name="Glavina T."/>
            <person name="Goodstein D."/>
            <person name="Hadi M.Z."/>
            <person name="Hellsten U."/>
            <person name="Hildebrand M."/>
            <person name="Jenkins B.D."/>
            <person name="Jurka J."/>
            <person name="Kapitonov V.V."/>
            <person name="Kroger N."/>
            <person name="Lau W.W."/>
            <person name="Lane T.W."/>
            <person name="Larimer F.W."/>
            <person name="Lippmeier J.C."/>
            <person name="Lucas S."/>
            <person name="Medina M."/>
            <person name="Montsant A."/>
            <person name="Obornik M."/>
            <person name="Parker M.S."/>
            <person name="Palenik B."/>
            <person name="Pazour G.J."/>
            <person name="Richardson P.M."/>
            <person name="Rynearson T.A."/>
            <person name="Saito M.A."/>
            <person name="Schwartz D.C."/>
            <person name="Thamatrakoln K."/>
            <person name="Valentin K."/>
            <person name="Vardi A."/>
            <person name="Wilkerson F.P."/>
            <person name="Rokhsar D.S."/>
        </authorList>
    </citation>
    <scope>NUCLEOTIDE SEQUENCE [LARGE SCALE GENOMIC DNA]</scope>
    <source>
        <strain evidence="10 11">CCMP1335</strain>
    </source>
</reference>
<evidence type="ECO:0000313" key="11">
    <source>
        <dbReference type="Proteomes" id="UP000001449"/>
    </source>
</evidence>
<feature type="compositionally biased region" description="Low complexity" evidence="8">
    <location>
        <begin position="151"/>
        <end position="163"/>
    </location>
</feature>
<evidence type="ECO:0000313" key="10">
    <source>
        <dbReference type="EMBL" id="EED87417.1"/>
    </source>
</evidence>
<keyword evidence="5 9" id="KW-1133">Transmembrane helix</keyword>
<dbReference type="InParanoid" id="B8CGR9"/>
<feature type="transmembrane region" description="Helical" evidence="9">
    <location>
        <begin position="618"/>
        <end position="637"/>
    </location>
</feature>
<evidence type="ECO:0008006" key="12">
    <source>
        <dbReference type="Google" id="ProtNLM"/>
    </source>
</evidence>
<dbReference type="PaxDb" id="35128-Thaps12206"/>
<evidence type="ECO:0000256" key="1">
    <source>
        <dbReference type="ARBA" id="ARBA00004651"/>
    </source>
</evidence>
<evidence type="ECO:0000256" key="5">
    <source>
        <dbReference type="ARBA" id="ARBA00022989"/>
    </source>
</evidence>
<feature type="compositionally biased region" description="Polar residues" evidence="8">
    <location>
        <begin position="1"/>
        <end position="18"/>
    </location>
</feature>
<dbReference type="HOGENOM" id="CLU_391065_0_0_1"/>
<feature type="transmembrane region" description="Helical" evidence="9">
    <location>
        <begin position="643"/>
        <end position="663"/>
    </location>
</feature>
<evidence type="ECO:0000256" key="6">
    <source>
        <dbReference type="ARBA" id="ARBA00023065"/>
    </source>
</evidence>
<dbReference type="RefSeq" id="XP_002295351.1">
    <property type="nucleotide sequence ID" value="XM_002295315.1"/>
</dbReference>
<keyword evidence="3" id="KW-1003">Cell membrane</keyword>
<dbReference type="PANTHER" id="PTHR33281">
    <property type="entry name" value="UPF0187 PROTEIN YNEE"/>
    <property type="match status" value="1"/>
</dbReference>
<keyword evidence="6" id="KW-0406">Ion transport</keyword>
<feature type="region of interest" description="Disordered" evidence="8">
    <location>
        <begin position="305"/>
        <end position="328"/>
    </location>
</feature>
<keyword evidence="4 9" id="KW-0812">Transmembrane</keyword>
<keyword evidence="7 9" id="KW-0472">Membrane</keyword>
<dbReference type="KEGG" id="tps:THAPSDRAFT_12206"/>
<dbReference type="GO" id="GO:0019684">
    <property type="term" value="P:photosynthesis, light reaction"/>
    <property type="evidence" value="ECO:0000318"/>
    <property type="project" value="GO_Central"/>
</dbReference>
<evidence type="ECO:0000256" key="8">
    <source>
        <dbReference type="SAM" id="MobiDB-lite"/>
    </source>
</evidence>
<evidence type="ECO:0000256" key="2">
    <source>
        <dbReference type="ARBA" id="ARBA00022448"/>
    </source>
</evidence>
<protein>
    <recommendedName>
        <fullName evidence="12">Transmembrane protein</fullName>
    </recommendedName>
</protein>
<dbReference type="Pfam" id="PF25539">
    <property type="entry name" value="Bestrophin_2"/>
    <property type="match status" value="1"/>
</dbReference>
<keyword evidence="11" id="KW-1185">Reference proteome</keyword>
<dbReference type="GO" id="GO:0005886">
    <property type="term" value="C:plasma membrane"/>
    <property type="evidence" value="ECO:0007669"/>
    <property type="project" value="UniProtKB-SubCell"/>
</dbReference>
<gene>
    <name evidence="10" type="ORF">THAPSDRAFT_12206</name>
</gene>